<protein>
    <submittedName>
        <fullName evidence="1">Uncharacterized protein</fullName>
    </submittedName>
</protein>
<gene>
    <name evidence="1" type="ORF">AVDCRST_MAG05-668</name>
</gene>
<reference evidence="1" key="1">
    <citation type="submission" date="2020-02" db="EMBL/GenBank/DDBJ databases">
        <authorList>
            <person name="Meier V. D."/>
        </authorList>
    </citation>
    <scope>NUCLEOTIDE SEQUENCE</scope>
    <source>
        <strain evidence="1">AVDCRST_MAG05</strain>
    </source>
</reference>
<feature type="non-terminal residue" evidence="1">
    <location>
        <position position="95"/>
    </location>
</feature>
<dbReference type="AlphaFoldDB" id="A0A6J4RLR5"/>
<proteinExistence type="predicted"/>
<name>A0A6J4RLR5_9ACTN</name>
<organism evidence="1">
    <name type="scientific">uncultured Rubrobacteraceae bacterium</name>
    <dbReference type="NCBI Taxonomy" id="349277"/>
    <lineage>
        <taxon>Bacteria</taxon>
        <taxon>Bacillati</taxon>
        <taxon>Actinomycetota</taxon>
        <taxon>Rubrobacteria</taxon>
        <taxon>Rubrobacterales</taxon>
        <taxon>Rubrobacteraceae</taxon>
        <taxon>environmental samples</taxon>
    </lineage>
</organism>
<accession>A0A6J4RLR5</accession>
<evidence type="ECO:0000313" key="1">
    <source>
        <dbReference type="EMBL" id="CAA9472524.1"/>
    </source>
</evidence>
<dbReference type="EMBL" id="CADCVM010000076">
    <property type="protein sequence ID" value="CAA9472524.1"/>
    <property type="molecule type" value="Genomic_DNA"/>
</dbReference>
<sequence length="95" mass="10663">MPRELARHAPKERFSPDELRAACRAAGEGLGAEDARGARFRSAAEMVELWRGLDLPAWVSPYALRDARLGYLNGYDRTLASEELFQDETNRAARV</sequence>